<evidence type="ECO:0000313" key="2">
    <source>
        <dbReference type="Proteomes" id="UP000290289"/>
    </source>
</evidence>
<sequence length="133" mass="15467">MGFYIPTDVKVKQMKRAKSDCMTVQKKFSKDRDPVVIVYEVREKPSALKAEDWDWLWRFEDDSVESEQRLFLVRNDMPLRVLPKFIGVQLVNFHIPLYLKNTAPPIEALMSEFVAENKGDDGDLHTTYTGKGK</sequence>
<dbReference type="EMBL" id="RDQH01000328">
    <property type="protein sequence ID" value="RXI06897.1"/>
    <property type="molecule type" value="Genomic_DNA"/>
</dbReference>
<reference evidence="1 2" key="1">
    <citation type="submission" date="2018-10" db="EMBL/GenBank/DDBJ databases">
        <title>A high-quality apple genome assembly.</title>
        <authorList>
            <person name="Hu J."/>
        </authorList>
    </citation>
    <scope>NUCLEOTIDE SEQUENCE [LARGE SCALE GENOMIC DNA]</scope>
    <source>
        <strain evidence="2">cv. HFTH1</strain>
        <tissue evidence="1">Young leaf</tissue>
    </source>
</reference>
<gene>
    <name evidence="1" type="ORF">DVH24_026033</name>
</gene>
<proteinExistence type="predicted"/>
<comment type="caution">
    <text evidence="1">The sequence shown here is derived from an EMBL/GenBank/DDBJ whole genome shotgun (WGS) entry which is preliminary data.</text>
</comment>
<dbReference type="STRING" id="3750.A0A498KHJ6"/>
<evidence type="ECO:0008006" key="3">
    <source>
        <dbReference type="Google" id="ProtNLM"/>
    </source>
</evidence>
<keyword evidence="2" id="KW-1185">Reference proteome</keyword>
<dbReference type="Gene3D" id="3.10.20.90">
    <property type="entry name" value="Phosphatidylinositol 3-kinase Catalytic Subunit, Chain A, domain 1"/>
    <property type="match status" value="1"/>
</dbReference>
<accession>A0A498KHJ6</accession>
<organism evidence="1 2">
    <name type="scientific">Malus domestica</name>
    <name type="common">Apple</name>
    <name type="synonym">Pyrus malus</name>
    <dbReference type="NCBI Taxonomy" id="3750"/>
    <lineage>
        <taxon>Eukaryota</taxon>
        <taxon>Viridiplantae</taxon>
        <taxon>Streptophyta</taxon>
        <taxon>Embryophyta</taxon>
        <taxon>Tracheophyta</taxon>
        <taxon>Spermatophyta</taxon>
        <taxon>Magnoliopsida</taxon>
        <taxon>eudicotyledons</taxon>
        <taxon>Gunneridae</taxon>
        <taxon>Pentapetalae</taxon>
        <taxon>rosids</taxon>
        <taxon>fabids</taxon>
        <taxon>Rosales</taxon>
        <taxon>Rosaceae</taxon>
        <taxon>Amygdaloideae</taxon>
        <taxon>Maleae</taxon>
        <taxon>Malus</taxon>
    </lineage>
</organism>
<name>A0A498KHJ6_MALDO</name>
<protein>
    <recommendedName>
        <fullName evidence="3">Autophagy-related protein</fullName>
    </recommendedName>
</protein>
<dbReference type="Proteomes" id="UP000290289">
    <property type="component" value="Chromosome 2"/>
</dbReference>
<dbReference type="AlphaFoldDB" id="A0A498KHJ6"/>
<evidence type="ECO:0000313" key="1">
    <source>
        <dbReference type="EMBL" id="RXI06897.1"/>
    </source>
</evidence>